<dbReference type="EMBL" id="JACGWN010000009">
    <property type="protein sequence ID" value="KAL0433126.1"/>
    <property type="molecule type" value="Genomic_DNA"/>
</dbReference>
<reference evidence="4" key="1">
    <citation type="submission" date="2020-06" db="EMBL/GenBank/DDBJ databases">
        <authorList>
            <person name="Li T."/>
            <person name="Hu X."/>
            <person name="Zhang T."/>
            <person name="Song X."/>
            <person name="Zhang H."/>
            <person name="Dai N."/>
            <person name="Sheng W."/>
            <person name="Hou X."/>
            <person name="Wei L."/>
        </authorList>
    </citation>
    <scope>NUCLEOTIDE SEQUENCE</scope>
    <source>
        <strain evidence="4">KEN1</strain>
        <tissue evidence="4">Leaf</tissue>
    </source>
</reference>
<evidence type="ECO:0000313" key="4">
    <source>
        <dbReference type="EMBL" id="KAL0433126.1"/>
    </source>
</evidence>
<evidence type="ECO:0000259" key="2">
    <source>
        <dbReference type="Pfam" id="PF14111"/>
    </source>
</evidence>
<dbReference type="Pfam" id="PF14392">
    <property type="entry name" value="zf-CCHC_4"/>
    <property type="match status" value="1"/>
</dbReference>
<comment type="caution">
    <text evidence="4">The sequence shown here is derived from an EMBL/GenBank/DDBJ whole genome shotgun (WGS) entry which is preliminary data.</text>
</comment>
<accession>A0AAW2VXJ5</accession>
<feature type="domain" description="Zinc knuckle CX2CX4HX4C" evidence="3">
    <location>
        <begin position="92"/>
        <end position="119"/>
    </location>
</feature>
<protein>
    <submittedName>
        <fullName evidence="4">Uncharacterized protein</fullName>
    </submittedName>
</protein>
<dbReference type="PANTHER" id="PTHR31286:SF153">
    <property type="entry name" value="DUF4283 DOMAIN PROTEIN"/>
    <property type="match status" value="1"/>
</dbReference>
<feature type="domain" description="DUF4283" evidence="2">
    <location>
        <begin position="3"/>
        <end position="62"/>
    </location>
</feature>
<organism evidence="4">
    <name type="scientific">Sesamum latifolium</name>
    <dbReference type="NCBI Taxonomy" id="2727402"/>
    <lineage>
        <taxon>Eukaryota</taxon>
        <taxon>Viridiplantae</taxon>
        <taxon>Streptophyta</taxon>
        <taxon>Embryophyta</taxon>
        <taxon>Tracheophyta</taxon>
        <taxon>Spermatophyta</taxon>
        <taxon>Magnoliopsida</taxon>
        <taxon>eudicotyledons</taxon>
        <taxon>Gunneridae</taxon>
        <taxon>Pentapetalae</taxon>
        <taxon>asterids</taxon>
        <taxon>lamiids</taxon>
        <taxon>Lamiales</taxon>
        <taxon>Pedaliaceae</taxon>
        <taxon>Sesamum</taxon>
    </lineage>
</organism>
<proteinExistence type="predicted"/>
<reference evidence="4" key="2">
    <citation type="journal article" date="2024" name="Plant">
        <title>Genomic evolution and insights into agronomic trait innovations of Sesamum species.</title>
        <authorList>
            <person name="Miao H."/>
            <person name="Wang L."/>
            <person name="Qu L."/>
            <person name="Liu H."/>
            <person name="Sun Y."/>
            <person name="Le M."/>
            <person name="Wang Q."/>
            <person name="Wei S."/>
            <person name="Zheng Y."/>
            <person name="Lin W."/>
            <person name="Duan Y."/>
            <person name="Cao H."/>
            <person name="Xiong S."/>
            <person name="Wang X."/>
            <person name="Wei L."/>
            <person name="Li C."/>
            <person name="Ma Q."/>
            <person name="Ju M."/>
            <person name="Zhao R."/>
            <person name="Li G."/>
            <person name="Mu C."/>
            <person name="Tian Q."/>
            <person name="Mei H."/>
            <person name="Zhang T."/>
            <person name="Gao T."/>
            <person name="Zhang H."/>
        </authorList>
    </citation>
    <scope>NUCLEOTIDE SEQUENCE</scope>
    <source>
        <strain evidence="4">KEN1</strain>
    </source>
</reference>
<dbReference type="AlphaFoldDB" id="A0AAW2VXJ5"/>
<dbReference type="InterPro" id="IPR025836">
    <property type="entry name" value="Zn_knuckle_CX2CX4HX4C"/>
</dbReference>
<dbReference type="InterPro" id="IPR025558">
    <property type="entry name" value="DUF4283"/>
</dbReference>
<name>A0AAW2VXJ5_9LAMI</name>
<gene>
    <name evidence="4" type="ORF">Slati_2646900</name>
</gene>
<evidence type="ECO:0000256" key="1">
    <source>
        <dbReference type="SAM" id="MobiDB-lite"/>
    </source>
</evidence>
<dbReference type="PANTHER" id="PTHR31286">
    <property type="entry name" value="GLYCINE-RICH CELL WALL STRUCTURAL PROTEIN 1.8-LIKE"/>
    <property type="match status" value="1"/>
</dbReference>
<dbReference type="Pfam" id="PF14111">
    <property type="entry name" value="DUF4283"/>
    <property type="match status" value="1"/>
</dbReference>
<sequence>MKNTIHNAFIPIRGLDIRLIEEGRILFKFEHVLDRKRVMDGGPRSFEKILLVLKAIEEDDNPAQTDWVDFFVHIDDLPLGRRTKDMAEFIESLISFTYERLPNFCYWCGQLRHIIKFCECQLEPGFDENQNPLSFGPWLPATLPLGLRSRGGTPFEPRPTFILDTRHKPPSPAEPRQGTDIFGNSSAANQNSSSFLYILHLSYTKLTYLISPTT</sequence>
<dbReference type="InterPro" id="IPR040256">
    <property type="entry name" value="At4g02000-like"/>
</dbReference>
<evidence type="ECO:0000259" key="3">
    <source>
        <dbReference type="Pfam" id="PF14392"/>
    </source>
</evidence>
<feature type="region of interest" description="Disordered" evidence="1">
    <location>
        <begin position="161"/>
        <end position="180"/>
    </location>
</feature>